<accession>A0ACB5UA75</accession>
<evidence type="ECO:0000313" key="1">
    <source>
        <dbReference type="EMBL" id="GMF05699.1"/>
    </source>
</evidence>
<sequence length="66" mass="7434">MESMTSNTITIELIRESHIFINLILIDQLLRISFIPMVRLRNDKLTNLNLGISNGTSTDSSITRSA</sequence>
<protein>
    <submittedName>
        <fullName evidence="1">Unnamed protein product</fullName>
    </submittedName>
</protein>
<reference evidence="1" key="1">
    <citation type="submission" date="2023-04" db="EMBL/GenBank/DDBJ databases">
        <title>Ambrosiozyma monospora NBRC 10751.</title>
        <authorList>
            <person name="Ichikawa N."/>
            <person name="Sato H."/>
            <person name="Tonouchi N."/>
        </authorList>
    </citation>
    <scope>NUCLEOTIDE SEQUENCE</scope>
    <source>
        <strain evidence="1">NBRC 10751</strain>
    </source>
</reference>
<dbReference type="Proteomes" id="UP001165064">
    <property type="component" value="Unassembled WGS sequence"/>
</dbReference>
<gene>
    <name evidence="1" type="ORF">Amon02_001243100</name>
</gene>
<organism evidence="1 2">
    <name type="scientific">Ambrosiozyma monospora</name>
    <name type="common">Yeast</name>
    <name type="synonym">Endomycopsis monosporus</name>
    <dbReference type="NCBI Taxonomy" id="43982"/>
    <lineage>
        <taxon>Eukaryota</taxon>
        <taxon>Fungi</taxon>
        <taxon>Dikarya</taxon>
        <taxon>Ascomycota</taxon>
        <taxon>Saccharomycotina</taxon>
        <taxon>Pichiomycetes</taxon>
        <taxon>Pichiales</taxon>
        <taxon>Pichiaceae</taxon>
        <taxon>Ambrosiozyma</taxon>
    </lineage>
</organism>
<name>A0ACB5UA75_AMBMO</name>
<comment type="caution">
    <text evidence="1">The sequence shown here is derived from an EMBL/GenBank/DDBJ whole genome shotgun (WGS) entry which is preliminary data.</text>
</comment>
<evidence type="ECO:0000313" key="2">
    <source>
        <dbReference type="Proteomes" id="UP001165064"/>
    </source>
</evidence>
<dbReference type="EMBL" id="BSXS01014587">
    <property type="protein sequence ID" value="GMF05699.1"/>
    <property type="molecule type" value="Genomic_DNA"/>
</dbReference>
<keyword evidence="2" id="KW-1185">Reference proteome</keyword>
<proteinExistence type="predicted"/>